<keyword evidence="1 2" id="KW-0238">DNA-binding</keyword>
<dbReference type="PROSITE" id="PS01081">
    <property type="entry name" value="HTH_TETR_1"/>
    <property type="match status" value="1"/>
</dbReference>
<comment type="caution">
    <text evidence="4">The sequence shown here is derived from an EMBL/GenBank/DDBJ whole genome shotgun (WGS) entry which is preliminary data.</text>
</comment>
<proteinExistence type="predicted"/>
<dbReference type="PANTHER" id="PTHR30055:SF160">
    <property type="entry name" value="TRANSCRIPTIONAL REGULATORY PROTEIN (PROBABLY ASNC-FAMILY)-RELATED"/>
    <property type="match status" value="1"/>
</dbReference>
<dbReference type="PANTHER" id="PTHR30055">
    <property type="entry name" value="HTH-TYPE TRANSCRIPTIONAL REGULATOR RUTR"/>
    <property type="match status" value="1"/>
</dbReference>
<dbReference type="PRINTS" id="PR00455">
    <property type="entry name" value="HTHTETR"/>
</dbReference>
<dbReference type="Pfam" id="PF00440">
    <property type="entry name" value="TetR_N"/>
    <property type="match status" value="1"/>
</dbReference>
<dbReference type="EMBL" id="QFWG01000012">
    <property type="protein sequence ID" value="PWI27249.1"/>
    <property type="molecule type" value="Genomic_DNA"/>
</dbReference>
<dbReference type="Proteomes" id="UP000245514">
    <property type="component" value="Unassembled WGS sequence"/>
</dbReference>
<evidence type="ECO:0000313" key="5">
    <source>
        <dbReference type="Proteomes" id="UP000245514"/>
    </source>
</evidence>
<dbReference type="InterPro" id="IPR050109">
    <property type="entry name" value="HTH-type_TetR-like_transc_reg"/>
</dbReference>
<organism evidence="4 5">
    <name type="scientific">Pseudoglutamicibacter cumminsii</name>
    <dbReference type="NCBI Taxonomy" id="156979"/>
    <lineage>
        <taxon>Bacteria</taxon>
        <taxon>Bacillati</taxon>
        <taxon>Actinomycetota</taxon>
        <taxon>Actinomycetes</taxon>
        <taxon>Micrococcales</taxon>
        <taxon>Micrococcaceae</taxon>
        <taxon>Pseudoglutamicibacter</taxon>
    </lineage>
</organism>
<sequence length="264" mass="29445">MTLTLGVQILVFLHGLMIPRREHTSLAGRFLMQLIHSSGTLVATHAVPAPGRKDVSMVSQPARRMPRDERRAQLMSVAQRTFSKHGYFAASMDLIAENAGVSKPVLYQHFPSKLDLYSALLENELASLVVTVREALNSSDDPFTMVRSTVEAYFNFVAREGSAHELVFESDLSHDTTISRRLRKFRDTIGHEIGEKLAIYTSLDSFEATYVGLTVTAAAERAAGLWQLKPEEMTRERACELVWRLAWRGIDGYLEDSAGTDAVT</sequence>
<evidence type="ECO:0000256" key="1">
    <source>
        <dbReference type="ARBA" id="ARBA00023125"/>
    </source>
</evidence>
<feature type="DNA-binding region" description="H-T-H motif" evidence="2">
    <location>
        <begin position="91"/>
        <end position="110"/>
    </location>
</feature>
<dbReference type="InterPro" id="IPR001647">
    <property type="entry name" value="HTH_TetR"/>
</dbReference>
<dbReference type="PROSITE" id="PS50977">
    <property type="entry name" value="HTH_TETR_2"/>
    <property type="match status" value="1"/>
</dbReference>
<reference evidence="4 5" key="1">
    <citation type="submission" date="2018-05" db="EMBL/GenBank/DDBJ databases">
        <title>Draft Genome Sequence of Arthrobacter cumminsii IME1328, Isolated from a Patient Who Suffered from Foot Ulcers in China.</title>
        <authorList>
            <person name="Li M."/>
            <person name="Jiang Z."/>
            <person name="Sun Q."/>
            <person name="Tong Y."/>
        </authorList>
    </citation>
    <scope>NUCLEOTIDE SEQUENCE [LARGE SCALE GENOMIC DNA]</scope>
    <source>
        <strain evidence="4 5">IME1328</strain>
    </source>
</reference>
<dbReference type="InterPro" id="IPR009057">
    <property type="entry name" value="Homeodomain-like_sf"/>
</dbReference>
<evidence type="ECO:0000259" key="3">
    <source>
        <dbReference type="PROSITE" id="PS50977"/>
    </source>
</evidence>
<gene>
    <name evidence="4" type="ORF">CAY35_08410</name>
</gene>
<dbReference type="SUPFAM" id="SSF48498">
    <property type="entry name" value="Tetracyclin repressor-like, C-terminal domain"/>
    <property type="match status" value="1"/>
</dbReference>
<feature type="domain" description="HTH tetR-type" evidence="3">
    <location>
        <begin position="68"/>
        <end position="128"/>
    </location>
</feature>
<evidence type="ECO:0000313" key="4">
    <source>
        <dbReference type="EMBL" id="PWI27249.1"/>
    </source>
</evidence>
<accession>A0ABX5L4S6</accession>
<dbReference type="InterPro" id="IPR036271">
    <property type="entry name" value="Tet_transcr_reg_TetR-rel_C_sf"/>
</dbReference>
<dbReference type="InterPro" id="IPR023772">
    <property type="entry name" value="DNA-bd_HTH_TetR-type_CS"/>
</dbReference>
<dbReference type="SUPFAM" id="SSF46689">
    <property type="entry name" value="Homeodomain-like"/>
    <property type="match status" value="1"/>
</dbReference>
<name>A0ABX5L4S6_9MICC</name>
<keyword evidence="5" id="KW-1185">Reference proteome</keyword>
<dbReference type="Gene3D" id="1.10.357.10">
    <property type="entry name" value="Tetracycline Repressor, domain 2"/>
    <property type="match status" value="1"/>
</dbReference>
<evidence type="ECO:0000256" key="2">
    <source>
        <dbReference type="PROSITE-ProRule" id="PRU00335"/>
    </source>
</evidence>
<protein>
    <submittedName>
        <fullName evidence="4">TetR family transcriptional regulator</fullName>
    </submittedName>
</protein>